<dbReference type="EMBL" id="AP019782">
    <property type="protein sequence ID" value="BBL72041.1"/>
    <property type="molecule type" value="Genomic_DNA"/>
</dbReference>
<name>A0A8D5AJ51_9GAMM</name>
<sequence length="71" mass="7690">MSSLKRSPKNAVASVFSLLPNSDYSRFVPQQGAEGMMLETWTAIGERLEKATATVGQEAHGKKKATTQAHI</sequence>
<dbReference type="AlphaFoldDB" id="A0A8D5AJ51"/>
<gene>
    <name evidence="2" type="ORF">MoryE10_26470</name>
</gene>
<proteinExistence type="predicted"/>
<keyword evidence="3" id="KW-1185">Reference proteome</keyword>
<dbReference type="KEGG" id="moz:MoryE10_26470"/>
<evidence type="ECO:0000256" key="1">
    <source>
        <dbReference type="SAM" id="MobiDB-lite"/>
    </source>
</evidence>
<evidence type="ECO:0000313" key="3">
    <source>
        <dbReference type="Proteomes" id="UP000824988"/>
    </source>
</evidence>
<evidence type="ECO:0000313" key="2">
    <source>
        <dbReference type="EMBL" id="BBL72041.1"/>
    </source>
</evidence>
<dbReference type="RefSeq" id="WP_054773350.1">
    <property type="nucleotide sequence ID" value="NZ_AP019782.1"/>
</dbReference>
<organism evidence="2 3">
    <name type="scientific">Methylogaea oryzae</name>
    <dbReference type="NCBI Taxonomy" id="1295382"/>
    <lineage>
        <taxon>Bacteria</taxon>
        <taxon>Pseudomonadati</taxon>
        <taxon>Pseudomonadota</taxon>
        <taxon>Gammaproteobacteria</taxon>
        <taxon>Methylococcales</taxon>
        <taxon>Methylococcaceae</taxon>
        <taxon>Methylogaea</taxon>
    </lineage>
</organism>
<dbReference type="Proteomes" id="UP000824988">
    <property type="component" value="Chromosome"/>
</dbReference>
<protein>
    <submittedName>
        <fullName evidence="2">Uncharacterized protein</fullName>
    </submittedName>
</protein>
<reference evidence="2" key="1">
    <citation type="submission" date="2019-06" db="EMBL/GenBank/DDBJ databases">
        <title>Complete genome sequence of Methylogaea oryzae strain JCM16910.</title>
        <authorList>
            <person name="Asakawa S."/>
        </authorList>
    </citation>
    <scope>NUCLEOTIDE SEQUENCE</scope>
    <source>
        <strain evidence="2">E10</strain>
    </source>
</reference>
<accession>A0A8D5AJ51</accession>
<feature type="region of interest" description="Disordered" evidence="1">
    <location>
        <begin position="52"/>
        <end position="71"/>
    </location>
</feature>